<keyword evidence="6" id="KW-1185">Reference proteome</keyword>
<keyword evidence="1" id="KW-0805">Transcription regulation</keyword>
<evidence type="ECO:0000256" key="1">
    <source>
        <dbReference type="ARBA" id="ARBA00023015"/>
    </source>
</evidence>
<name>A0A255GTC8_9ACTN</name>
<gene>
    <name evidence="5" type="ORF">CGZ94_05015</name>
</gene>
<dbReference type="InterPro" id="IPR001647">
    <property type="entry name" value="HTH_TetR"/>
</dbReference>
<dbReference type="InterPro" id="IPR050109">
    <property type="entry name" value="HTH-type_TetR-like_transc_reg"/>
</dbReference>
<accession>A0A4R6LVV7</accession>
<dbReference type="OrthoDB" id="4546168at2"/>
<comment type="caution">
    <text evidence="5">The sequence shown here is derived from an EMBL/GenBank/DDBJ whole genome shotgun (WGS) entry which is preliminary data.</text>
</comment>
<dbReference type="EMBL" id="NMVO01000004">
    <property type="protein sequence ID" value="OYO16304.1"/>
    <property type="molecule type" value="Genomic_DNA"/>
</dbReference>
<dbReference type="PRINTS" id="PR00455">
    <property type="entry name" value="HTHTETR"/>
</dbReference>
<accession>A0A255GTC8</accession>
<dbReference type="InterPro" id="IPR009057">
    <property type="entry name" value="Homeodomain-like_sf"/>
</dbReference>
<dbReference type="GO" id="GO:0000976">
    <property type="term" value="F:transcription cis-regulatory region binding"/>
    <property type="evidence" value="ECO:0007669"/>
    <property type="project" value="TreeGrafter"/>
</dbReference>
<dbReference type="Pfam" id="PF00440">
    <property type="entry name" value="TetR_N"/>
    <property type="match status" value="1"/>
</dbReference>
<dbReference type="AlphaFoldDB" id="A0A255GTC8"/>
<evidence type="ECO:0000256" key="4">
    <source>
        <dbReference type="PROSITE-ProRule" id="PRU00335"/>
    </source>
</evidence>
<dbReference type="SUPFAM" id="SSF46689">
    <property type="entry name" value="Homeodomain-like"/>
    <property type="match status" value="1"/>
</dbReference>
<evidence type="ECO:0000256" key="2">
    <source>
        <dbReference type="ARBA" id="ARBA00023125"/>
    </source>
</evidence>
<dbReference type="PANTHER" id="PTHR30055">
    <property type="entry name" value="HTH-TYPE TRANSCRIPTIONAL REGULATOR RUTR"/>
    <property type="match status" value="1"/>
</dbReference>
<dbReference type="GO" id="GO:0003700">
    <property type="term" value="F:DNA-binding transcription factor activity"/>
    <property type="evidence" value="ECO:0007669"/>
    <property type="project" value="TreeGrafter"/>
</dbReference>
<sequence length="199" mass="21447">MTITGRRAQAKAQKRARICAAADELFRAQGYAGTTTQQVADVADVAAGTVFTYAASKPELLMMVMNHRLRTELARGMAAAEDVTDPLAGIMTLLTPLLELAAADRETFVLFVREVLFGNEGEHRAESQAAIDQLTTSIGAVVQRAPGHRSELDAEAVGRAVLSVVLIELNRIRRGRTAPNRELVANQVELVLKGALNAR</sequence>
<protein>
    <submittedName>
        <fullName evidence="5">TetR family transcriptional regulator</fullName>
    </submittedName>
</protein>
<dbReference type="Gene3D" id="1.10.357.10">
    <property type="entry name" value="Tetracycline Repressor, domain 2"/>
    <property type="match status" value="1"/>
</dbReference>
<feature type="DNA-binding region" description="H-T-H motif" evidence="4">
    <location>
        <begin position="35"/>
        <end position="54"/>
    </location>
</feature>
<reference evidence="5 6" key="1">
    <citation type="submission" date="2017-07" db="EMBL/GenBank/DDBJ databases">
        <title>Draft whole genome sequences of clinical Proprionibacteriaceae strains.</title>
        <authorList>
            <person name="Bernier A.-M."/>
            <person name="Bernard K."/>
            <person name="Domingo M.-C."/>
        </authorList>
    </citation>
    <scope>NUCLEOTIDE SEQUENCE [LARGE SCALE GENOMIC DNA]</scope>
    <source>
        <strain evidence="5 6">NML 030167</strain>
    </source>
</reference>
<proteinExistence type="predicted"/>
<organism evidence="5 6">
    <name type="scientific">Enemella evansiae</name>
    <dbReference type="NCBI Taxonomy" id="2016499"/>
    <lineage>
        <taxon>Bacteria</taxon>
        <taxon>Bacillati</taxon>
        <taxon>Actinomycetota</taxon>
        <taxon>Actinomycetes</taxon>
        <taxon>Propionibacteriales</taxon>
        <taxon>Propionibacteriaceae</taxon>
        <taxon>Enemella</taxon>
    </lineage>
</organism>
<dbReference type="Proteomes" id="UP000215896">
    <property type="component" value="Unassembled WGS sequence"/>
</dbReference>
<dbReference type="RefSeq" id="WP_094357677.1">
    <property type="nucleotide sequence ID" value="NZ_NMVK01000013.1"/>
</dbReference>
<dbReference type="PROSITE" id="PS50977">
    <property type="entry name" value="HTH_TETR_2"/>
    <property type="match status" value="1"/>
</dbReference>
<dbReference type="PANTHER" id="PTHR30055:SF234">
    <property type="entry name" value="HTH-TYPE TRANSCRIPTIONAL REGULATOR BETI"/>
    <property type="match status" value="1"/>
</dbReference>
<evidence type="ECO:0000313" key="5">
    <source>
        <dbReference type="EMBL" id="OYO16304.1"/>
    </source>
</evidence>
<evidence type="ECO:0000313" key="6">
    <source>
        <dbReference type="Proteomes" id="UP000215896"/>
    </source>
</evidence>
<keyword evidence="2 4" id="KW-0238">DNA-binding</keyword>
<keyword evidence="3" id="KW-0804">Transcription</keyword>
<evidence type="ECO:0000256" key="3">
    <source>
        <dbReference type="ARBA" id="ARBA00023163"/>
    </source>
</evidence>